<accession>A0A1D8KC48</accession>
<evidence type="ECO:0000256" key="8">
    <source>
        <dbReference type="ARBA" id="ARBA00023141"/>
    </source>
</evidence>
<dbReference type="SUPFAM" id="SSF51735">
    <property type="entry name" value="NAD(P)-binding Rossmann-fold domains"/>
    <property type="match status" value="1"/>
</dbReference>
<evidence type="ECO:0000256" key="2">
    <source>
        <dbReference type="ARBA" id="ARBA00007964"/>
    </source>
</evidence>
<evidence type="ECO:0000256" key="6">
    <source>
        <dbReference type="ARBA" id="ARBA00023002"/>
    </source>
</evidence>
<dbReference type="Gene3D" id="3.40.50.720">
    <property type="entry name" value="NAD(P)-binding Rossmann-like Domain"/>
    <property type="match status" value="1"/>
</dbReference>
<dbReference type="Gene3D" id="1.10.3660.10">
    <property type="entry name" value="6-phosphogluconate dehydrogenase C-terminal like domain"/>
    <property type="match status" value="1"/>
</dbReference>
<evidence type="ECO:0000256" key="5">
    <source>
        <dbReference type="ARBA" id="ARBA00022605"/>
    </source>
</evidence>
<dbReference type="KEGG" id="aaeo:BJI67_09130"/>
<sequence length="284" mass="30628">MERLAIVGVGLIGGSLALALRRAGYCHEVVGAGRDRASLQRALDMGVIDRFELDVCSAVRGADVVVLATPVGVIESVCRSMRGCLGDTSILTDVGSVKAAVVQAVEAGLGRLPTHFVPGHPIAGRERAGVEAAEADLYQGRRVILTPLPEGDVTAALAVKRMWEAAGAQVENMPVAHHDEVLAATSHLPHLLAYTLVSSLSRLDEQEEIFRYAAGGFRDFTRIASSDPVMWRDICLHNRDDIVAMLRHFRGDLDILEKAIAGADGDRLLTLFQRAKQTRDRFCG</sequence>
<dbReference type="Proteomes" id="UP000095342">
    <property type="component" value="Chromosome"/>
</dbReference>
<reference evidence="11 12" key="1">
    <citation type="submission" date="2016-09" db="EMBL/GenBank/DDBJ databases">
        <title>Acidihalobacter prosperus V6 (DSM14174).</title>
        <authorList>
            <person name="Khaleque H.N."/>
            <person name="Ramsay J.P."/>
            <person name="Murphy R.J.T."/>
            <person name="Kaksonen A.H."/>
            <person name="Boxall N.J."/>
            <person name="Watkin E.L.J."/>
        </authorList>
    </citation>
    <scope>NUCLEOTIDE SEQUENCE [LARGE SCALE GENOMIC DNA]</scope>
    <source>
        <strain evidence="11 12">V6</strain>
    </source>
</reference>
<dbReference type="InterPro" id="IPR046826">
    <property type="entry name" value="PDH_N"/>
</dbReference>
<keyword evidence="6" id="KW-0560">Oxidoreductase</keyword>
<dbReference type="PANTHER" id="PTHR21363">
    <property type="entry name" value="PREPHENATE DEHYDROGENASE"/>
    <property type="match status" value="1"/>
</dbReference>
<dbReference type="EMBL" id="CP017448">
    <property type="protein sequence ID" value="AOV18538.1"/>
    <property type="molecule type" value="Genomic_DNA"/>
</dbReference>
<proteinExistence type="inferred from homology"/>
<name>A0A1D8KC48_9GAMM</name>
<keyword evidence="7" id="KW-0520">NAD</keyword>
<evidence type="ECO:0000313" key="12">
    <source>
        <dbReference type="Proteomes" id="UP000095342"/>
    </source>
</evidence>
<dbReference type="GO" id="GO:0008977">
    <property type="term" value="F:prephenate dehydrogenase (NAD+) activity"/>
    <property type="evidence" value="ECO:0007669"/>
    <property type="project" value="UniProtKB-EC"/>
</dbReference>
<protein>
    <recommendedName>
        <fullName evidence="3">prephenate dehydrogenase</fullName>
        <ecNumber evidence="3">1.3.1.12</ecNumber>
    </recommendedName>
</protein>
<dbReference type="InterPro" id="IPR050812">
    <property type="entry name" value="Preph/Arog_dehydrog"/>
</dbReference>
<dbReference type="InterPro" id="IPR036291">
    <property type="entry name" value="NAD(P)-bd_dom_sf"/>
</dbReference>
<dbReference type="InterPro" id="IPR046825">
    <property type="entry name" value="PDH_C"/>
</dbReference>
<comment type="catalytic activity">
    <reaction evidence="9">
        <text>prephenate + NAD(+) = 3-(4-hydroxyphenyl)pyruvate + CO2 + NADH</text>
        <dbReference type="Rhea" id="RHEA:13869"/>
        <dbReference type="ChEBI" id="CHEBI:16526"/>
        <dbReference type="ChEBI" id="CHEBI:29934"/>
        <dbReference type="ChEBI" id="CHEBI:36242"/>
        <dbReference type="ChEBI" id="CHEBI:57540"/>
        <dbReference type="ChEBI" id="CHEBI:57945"/>
        <dbReference type="EC" id="1.3.1.12"/>
    </reaction>
</comment>
<evidence type="ECO:0000256" key="4">
    <source>
        <dbReference type="ARBA" id="ARBA00022498"/>
    </source>
</evidence>
<evidence type="ECO:0000259" key="10">
    <source>
        <dbReference type="PROSITE" id="PS51176"/>
    </source>
</evidence>
<dbReference type="GO" id="GO:0004665">
    <property type="term" value="F:prephenate dehydrogenase (NADP+) activity"/>
    <property type="evidence" value="ECO:0007669"/>
    <property type="project" value="InterPro"/>
</dbReference>
<dbReference type="FunFam" id="1.10.3660.10:FF:000003">
    <property type="entry name" value="Prephenate dehydrogenase"/>
    <property type="match status" value="1"/>
</dbReference>
<keyword evidence="4" id="KW-0827">Tyrosine biosynthesis</keyword>
<evidence type="ECO:0000256" key="9">
    <source>
        <dbReference type="ARBA" id="ARBA00049260"/>
    </source>
</evidence>
<gene>
    <name evidence="11" type="ORF">BJI67_09130</name>
</gene>
<evidence type="ECO:0000256" key="1">
    <source>
        <dbReference type="ARBA" id="ARBA00005067"/>
    </source>
</evidence>
<dbReference type="InterPro" id="IPR008927">
    <property type="entry name" value="6-PGluconate_DH-like_C_sf"/>
</dbReference>
<dbReference type="PANTHER" id="PTHR21363:SF0">
    <property type="entry name" value="PREPHENATE DEHYDROGENASE [NADP(+)]"/>
    <property type="match status" value="1"/>
</dbReference>
<dbReference type="EC" id="1.3.1.12" evidence="3"/>
<dbReference type="AlphaFoldDB" id="A0A1D8KC48"/>
<dbReference type="InterPro" id="IPR003099">
    <property type="entry name" value="Prephen_DH"/>
</dbReference>
<evidence type="ECO:0000313" key="11">
    <source>
        <dbReference type="EMBL" id="AOV18538.1"/>
    </source>
</evidence>
<feature type="domain" description="Prephenate/arogenate dehydrogenase" evidence="10">
    <location>
        <begin position="2"/>
        <end position="284"/>
    </location>
</feature>
<comment type="pathway">
    <text evidence="1">Amino-acid biosynthesis; L-tyrosine biosynthesis; (4-hydroxyphenyl)pyruvate from prephenate (NAD(+) route): step 1/1.</text>
</comment>
<keyword evidence="8" id="KW-0057">Aromatic amino acid biosynthesis</keyword>
<evidence type="ECO:0000256" key="7">
    <source>
        <dbReference type="ARBA" id="ARBA00023027"/>
    </source>
</evidence>
<dbReference type="SUPFAM" id="SSF48179">
    <property type="entry name" value="6-phosphogluconate dehydrogenase C-terminal domain-like"/>
    <property type="match status" value="1"/>
</dbReference>
<evidence type="ECO:0000256" key="3">
    <source>
        <dbReference type="ARBA" id="ARBA00012068"/>
    </source>
</evidence>
<dbReference type="PROSITE" id="PS51176">
    <property type="entry name" value="PDH_ADH"/>
    <property type="match status" value="1"/>
</dbReference>
<dbReference type="Pfam" id="PF20463">
    <property type="entry name" value="PDH_C"/>
    <property type="match status" value="1"/>
</dbReference>
<dbReference type="Pfam" id="PF02153">
    <property type="entry name" value="PDH_N"/>
    <property type="match status" value="1"/>
</dbReference>
<comment type="similarity">
    <text evidence="2">Belongs to the prephenate/arogenate dehydrogenase family.</text>
</comment>
<keyword evidence="5" id="KW-0028">Amino-acid biosynthesis</keyword>
<dbReference type="FunFam" id="3.40.50.720:FF:000208">
    <property type="entry name" value="Prephenate dehydrogenase"/>
    <property type="match status" value="1"/>
</dbReference>
<dbReference type="GO" id="GO:0070403">
    <property type="term" value="F:NAD+ binding"/>
    <property type="evidence" value="ECO:0007669"/>
    <property type="project" value="InterPro"/>
</dbReference>
<dbReference type="GO" id="GO:0006571">
    <property type="term" value="P:tyrosine biosynthetic process"/>
    <property type="evidence" value="ECO:0007669"/>
    <property type="project" value="UniProtKB-KW"/>
</dbReference>
<organism evidence="11 12">
    <name type="scientific">Acidihalobacter aeolianus</name>
    <dbReference type="NCBI Taxonomy" id="2792603"/>
    <lineage>
        <taxon>Bacteria</taxon>
        <taxon>Pseudomonadati</taxon>
        <taxon>Pseudomonadota</taxon>
        <taxon>Gammaproteobacteria</taxon>
        <taxon>Chromatiales</taxon>
        <taxon>Ectothiorhodospiraceae</taxon>
        <taxon>Acidihalobacter</taxon>
    </lineage>
</organism>
<keyword evidence="12" id="KW-1185">Reference proteome</keyword>